<feature type="domain" description="Protein NPAT C-terminal" evidence="2">
    <location>
        <begin position="437"/>
        <end position="576"/>
    </location>
</feature>
<reference evidence="3 4" key="1">
    <citation type="submission" date="2018-03" db="EMBL/GenBank/DDBJ databases">
        <title>Draft genome sequence of Rohu Carp (Labeo rohita).</title>
        <authorList>
            <person name="Das P."/>
            <person name="Kushwaha B."/>
            <person name="Joshi C.G."/>
            <person name="Kumar D."/>
            <person name="Nagpure N.S."/>
            <person name="Sahoo L."/>
            <person name="Das S.P."/>
            <person name="Bit A."/>
            <person name="Patnaik S."/>
            <person name="Meher P.K."/>
            <person name="Jayasankar P."/>
            <person name="Koringa P.G."/>
            <person name="Patel N.V."/>
            <person name="Hinsu A.T."/>
            <person name="Kumar R."/>
            <person name="Pandey M."/>
            <person name="Agarwal S."/>
            <person name="Srivastava S."/>
            <person name="Singh M."/>
            <person name="Iquebal M.A."/>
            <person name="Jaiswal S."/>
            <person name="Angadi U.B."/>
            <person name="Kumar N."/>
            <person name="Raza M."/>
            <person name="Shah T.M."/>
            <person name="Rai A."/>
            <person name="Jena J.K."/>
        </authorList>
    </citation>
    <scope>NUCLEOTIDE SEQUENCE [LARGE SCALE GENOMIC DNA]</scope>
    <source>
        <strain evidence="3">DASCIFA01</strain>
        <tissue evidence="3">Testis</tissue>
    </source>
</reference>
<gene>
    <name evidence="3" type="ORF">ROHU_011846</name>
</gene>
<accession>A0A498LKS5</accession>
<feature type="compositionally biased region" description="Polar residues" evidence="1">
    <location>
        <begin position="313"/>
        <end position="327"/>
    </location>
</feature>
<dbReference type="AlphaFoldDB" id="A0A498LKS5"/>
<dbReference type="GO" id="GO:0005634">
    <property type="term" value="C:nucleus"/>
    <property type="evidence" value="ECO:0007669"/>
    <property type="project" value="TreeGrafter"/>
</dbReference>
<name>A0A498LKS5_LABRO</name>
<organism evidence="3 4">
    <name type="scientific">Labeo rohita</name>
    <name type="common">Indian major carp</name>
    <name type="synonym">Cyprinus rohita</name>
    <dbReference type="NCBI Taxonomy" id="84645"/>
    <lineage>
        <taxon>Eukaryota</taxon>
        <taxon>Metazoa</taxon>
        <taxon>Chordata</taxon>
        <taxon>Craniata</taxon>
        <taxon>Vertebrata</taxon>
        <taxon>Euteleostomi</taxon>
        <taxon>Actinopterygii</taxon>
        <taxon>Neopterygii</taxon>
        <taxon>Teleostei</taxon>
        <taxon>Ostariophysi</taxon>
        <taxon>Cypriniformes</taxon>
        <taxon>Cyprinidae</taxon>
        <taxon>Labeoninae</taxon>
        <taxon>Labeonini</taxon>
        <taxon>Labeo</taxon>
    </lineage>
</organism>
<feature type="compositionally biased region" description="Polar residues" evidence="1">
    <location>
        <begin position="583"/>
        <end position="607"/>
    </location>
</feature>
<proteinExistence type="predicted"/>
<dbReference type="GO" id="GO:0003712">
    <property type="term" value="F:transcription coregulator activity"/>
    <property type="evidence" value="ECO:0007669"/>
    <property type="project" value="TreeGrafter"/>
</dbReference>
<dbReference type="Proteomes" id="UP000290572">
    <property type="component" value="Unassembled WGS sequence"/>
</dbReference>
<feature type="region of interest" description="Disordered" evidence="1">
    <location>
        <begin position="946"/>
        <end position="1003"/>
    </location>
</feature>
<dbReference type="STRING" id="84645.A0A498LKS5"/>
<dbReference type="PANTHER" id="PTHR15087:SF14">
    <property type="entry name" value="PROTEIN NPAT"/>
    <property type="match status" value="1"/>
</dbReference>
<feature type="region of interest" description="Disordered" evidence="1">
    <location>
        <begin position="131"/>
        <end position="163"/>
    </location>
</feature>
<dbReference type="EMBL" id="QBIY01013344">
    <property type="protein sequence ID" value="RXN07616.1"/>
    <property type="molecule type" value="Genomic_DNA"/>
</dbReference>
<dbReference type="PROSITE" id="PS50896">
    <property type="entry name" value="LISH"/>
    <property type="match status" value="1"/>
</dbReference>
<feature type="compositionally biased region" description="Polar residues" evidence="1">
    <location>
        <begin position="821"/>
        <end position="837"/>
    </location>
</feature>
<evidence type="ECO:0000313" key="3">
    <source>
        <dbReference type="EMBL" id="RXN07616.1"/>
    </source>
</evidence>
<feature type="region of interest" description="Disordered" evidence="1">
    <location>
        <begin position="573"/>
        <end position="607"/>
    </location>
</feature>
<dbReference type="InterPro" id="IPR031442">
    <property type="entry name" value="NPAT_C"/>
</dbReference>
<evidence type="ECO:0000313" key="4">
    <source>
        <dbReference type="Proteomes" id="UP000290572"/>
    </source>
</evidence>
<evidence type="ECO:0000256" key="1">
    <source>
        <dbReference type="SAM" id="MobiDB-lite"/>
    </source>
</evidence>
<feature type="compositionally biased region" description="Basic and acidic residues" evidence="1">
    <location>
        <begin position="728"/>
        <end position="743"/>
    </location>
</feature>
<keyword evidence="4" id="KW-1185">Reference proteome</keyword>
<dbReference type="InterPro" id="IPR006594">
    <property type="entry name" value="LisH"/>
</dbReference>
<feature type="compositionally biased region" description="Low complexity" evidence="1">
    <location>
        <begin position="714"/>
        <end position="723"/>
    </location>
</feature>
<feature type="region of interest" description="Disordered" evidence="1">
    <location>
        <begin position="285"/>
        <end position="336"/>
    </location>
</feature>
<feature type="compositionally biased region" description="Polar residues" evidence="1">
    <location>
        <begin position="781"/>
        <end position="806"/>
    </location>
</feature>
<dbReference type="PANTHER" id="PTHR15087">
    <property type="entry name" value="PROTEIN NPAT"/>
    <property type="match status" value="1"/>
</dbReference>
<feature type="region of interest" description="Disordered" evidence="1">
    <location>
        <begin position="676"/>
        <end position="928"/>
    </location>
</feature>
<comment type="caution">
    <text evidence="3">The sequence shown here is derived from an EMBL/GenBank/DDBJ whole genome shotgun (WGS) entry which is preliminary data.</text>
</comment>
<dbReference type="InterPro" id="IPR052850">
    <property type="entry name" value="NPAT_LisH"/>
</dbReference>
<protein>
    <submittedName>
        <fullName evidence="3">NPAT-like isoform X2</fullName>
    </submittedName>
</protein>
<sequence length="1022" mass="109114">MLLPSDVARLVLGYLQQEGLTATSRAFIYESPNLKEYAEHSSDDGVIPACVFVCVKSMIDNRSLFGKNLITILNEYVAVKAKETSQETQIPAVMTSLWKKLDFTLNQIKSLQNSPAVQLNQRRESPLQILVPDNRLNPGPLSPARRKCDSPRRRGGGQVGASGTTRATVVSSTLIVESQSEETVTENLSQIVIENAREKILNDRSLQEKLAENINKILASDNSPQTSKAACSTVEQEQSIDEILGLQGEIHMTDDAIQDILAQTESDPAFQALFDLFDYGKSKTAEGSEQADGTFSTSTSAQESDETGHVDSASETGASSTPTTPCISDTPAKEPDPSKIVSLKIIISDDQDEVSADAALNQAVSSITSDHIPTIFLSSPAKSPAKTLPATSAVITQEETAQAVSCLQGAEGVGSFGTPMRSVQGSGQPVLGRPTGQETGFIQLLQANPAFGPSNSYFVVTDPAAAEQRSNVVLLPSKMPQGTVSSMSHVVATPPRQRTVVSMGTNVSQTYSPGSTIIISSPVQPMLQNVMVPVSVMGQNTGKLTVLPNQMLALPCSATVRQPAKVISQHKLAPKENTDMGKTGTSGSGQVLPQTSEQQRSVSATSPSHRRILCFDVTPETTAAGQNTLQTSTLTSSAVTSSPAQQVQKEITQTEPKQPLVSDTCKRRIETVRLPEANPKAGIKGSEKVTIFHQQKDAPKSKPTAKEPNLIVVSSANSSNKAAIEPEALIRSESQKKSQKEDGGVASKSSAPGPKQKTAGNTKDNTQDESREKKQLKPTEKTSVQNSTGITANKENELESCQTSTRPTEDLTPSMAKSPAPVSNNSSKTLCKTSPLTKQAVEMLQDIQGQAPAATPPKRQVAGCPDLPLPRTPGPGHAQEELTDGLRTPSRQRLRREGESTPRHLPPPATPDIPSCSPASEAGSENSINMAAHTLMILSRAARTGGPLKDSLRQEEASAGKSAIPKGKKRKQIEPSPPAKKELQLSSSSSSKKKSKKQKKLLDSFPEDLDVDKFLSSLHYDE</sequence>
<dbReference type="Pfam" id="PF15712">
    <property type="entry name" value="NPAT_C"/>
    <property type="match status" value="2"/>
</dbReference>
<evidence type="ECO:0000259" key="2">
    <source>
        <dbReference type="Pfam" id="PF15712"/>
    </source>
</evidence>
<feature type="compositionally biased region" description="Basic and acidic residues" evidence="1">
    <location>
        <begin position="765"/>
        <end position="780"/>
    </location>
</feature>
<feature type="compositionally biased region" description="Polar residues" evidence="1">
    <location>
        <begin position="287"/>
        <end position="302"/>
    </location>
</feature>
<feature type="domain" description="Protein NPAT C-terminal" evidence="2">
    <location>
        <begin position="762"/>
        <end position="1022"/>
    </location>
</feature>